<dbReference type="CDD" id="cd03808">
    <property type="entry name" value="GT4_CapM-like"/>
    <property type="match status" value="1"/>
</dbReference>
<dbReference type="InterPro" id="IPR028098">
    <property type="entry name" value="Glyco_trans_4-like_N"/>
</dbReference>
<dbReference type="OrthoDB" id="9772485at2"/>
<keyword evidence="4" id="KW-1185">Reference proteome</keyword>
<protein>
    <submittedName>
        <fullName evidence="3">Glycosyltransferase family 4 protein</fullName>
    </submittedName>
</protein>
<organism evidence="3 4">
    <name type="scientific">Ruminococcus bovis</name>
    <dbReference type="NCBI Taxonomy" id="2564099"/>
    <lineage>
        <taxon>Bacteria</taxon>
        <taxon>Bacillati</taxon>
        <taxon>Bacillota</taxon>
        <taxon>Clostridia</taxon>
        <taxon>Eubacteriales</taxon>
        <taxon>Oscillospiraceae</taxon>
        <taxon>Ruminococcus</taxon>
    </lineage>
</organism>
<evidence type="ECO:0000313" key="3">
    <source>
        <dbReference type="EMBL" id="QCT06169.1"/>
    </source>
</evidence>
<dbReference type="AlphaFoldDB" id="A0A4P8XVU5"/>
<dbReference type="Proteomes" id="UP000301475">
    <property type="component" value="Chromosome"/>
</dbReference>
<dbReference type="PANTHER" id="PTHR12526">
    <property type="entry name" value="GLYCOSYLTRANSFERASE"/>
    <property type="match status" value="1"/>
</dbReference>
<dbReference type="InterPro" id="IPR001296">
    <property type="entry name" value="Glyco_trans_1"/>
</dbReference>
<dbReference type="Pfam" id="PF00534">
    <property type="entry name" value="Glycos_transf_1"/>
    <property type="match status" value="1"/>
</dbReference>
<keyword evidence="3" id="KW-0808">Transferase</keyword>
<reference evidence="3 4" key="1">
    <citation type="submission" date="2019-04" db="EMBL/GenBank/DDBJ databases">
        <authorList>
            <person name="Embree M."/>
            <person name="Gaffney J.R."/>
        </authorList>
    </citation>
    <scope>NUCLEOTIDE SEQUENCE [LARGE SCALE GENOMIC DNA]</scope>
    <source>
        <strain evidence="3 4">JE7A12</strain>
    </source>
</reference>
<dbReference type="Gene3D" id="3.40.50.2000">
    <property type="entry name" value="Glycogen Phosphorylase B"/>
    <property type="match status" value="2"/>
</dbReference>
<accession>A0A4P8XVU5</accession>
<dbReference type="RefSeq" id="WP_138156261.1">
    <property type="nucleotide sequence ID" value="NZ_CP039381.1"/>
</dbReference>
<dbReference type="SUPFAM" id="SSF53756">
    <property type="entry name" value="UDP-Glycosyltransferase/glycogen phosphorylase"/>
    <property type="match status" value="1"/>
</dbReference>
<evidence type="ECO:0000313" key="4">
    <source>
        <dbReference type="Proteomes" id="UP000301475"/>
    </source>
</evidence>
<name>A0A4P8XVU5_9FIRM</name>
<proteinExistence type="predicted"/>
<evidence type="ECO:0000259" key="2">
    <source>
        <dbReference type="Pfam" id="PF13477"/>
    </source>
</evidence>
<dbReference type="Pfam" id="PF13477">
    <property type="entry name" value="Glyco_trans_4_2"/>
    <property type="match status" value="1"/>
</dbReference>
<sequence length="363" mass="42089">MKILILANHYLTLRVFRRELIQKLSESHEVVISLPEDSKEYMDELRSFGARLVYVKNMDRRAINPIEDLKLISEYKKLLKEEKPDKVITYTIKCNIYGAWACKSQKIPCYCNVTGLGSAFNNGGLLRFVTSKMYKYSMNKAEKVFFENKGNEQTVLDMKLFKPSQTYVLNGAGVNLEKFAFTPYPENNSKITFLFFARIMKEKGVDELFYALEKLKKEYNNLQFNFIGIYEDEYEEKVKELESKGFIKYFGFQKNVVPFIQESNCVVLPSYHEGMANTLLESASVGRPIITSDIHGCKEAVVDKKSGYLVKVQDKEDLYMKMKEFINLPYEQKVEMGILARKHMEDNFDKNDVVNETISVIGL</sequence>
<dbReference type="EMBL" id="CP039381">
    <property type="protein sequence ID" value="QCT06169.1"/>
    <property type="molecule type" value="Genomic_DNA"/>
</dbReference>
<dbReference type="GO" id="GO:0016757">
    <property type="term" value="F:glycosyltransferase activity"/>
    <property type="evidence" value="ECO:0007669"/>
    <property type="project" value="InterPro"/>
</dbReference>
<evidence type="ECO:0000259" key="1">
    <source>
        <dbReference type="Pfam" id="PF00534"/>
    </source>
</evidence>
<dbReference type="KEGG" id="ruj:E5Z56_01750"/>
<gene>
    <name evidence="3" type="ORF">E5Z56_01750</name>
</gene>
<feature type="domain" description="Glycosyltransferase subfamily 4-like N-terminal" evidence="2">
    <location>
        <begin position="2"/>
        <end position="148"/>
    </location>
</feature>
<feature type="domain" description="Glycosyl transferase family 1" evidence="1">
    <location>
        <begin position="184"/>
        <end position="342"/>
    </location>
</feature>